<feature type="domain" description="Thioester reductase (TE)" evidence="2">
    <location>
        <begin position="17"/>
        <end position="144"/>
    </location>
</feature>
<evidence type="ECO:0000313" key="3">
    <source>
        <dbReference type="Proteomes" id="UP000515211"/>
    </source>
</evidence>
<dbReference type="Proteomes" id="UP000515211">
    <property type="component" value="Chromosome 3"/>
</dbReference>
<reference evidence="4" key="2">
    <citation type="submission" date="2025-08" db="UniProtKB">
        <authorList>
            <consortium name="RefSeq"/>
        </authorList>
    </citation>
    <scope>IDENTIFICATION</scope>
    <source>
        <tissue evidence="4">Whole plant</tissue>
    </source>
</reference>
<dbReference type="Pfam" id="PF07993">
    <property type="entry name" value="NAD_binding_4"/>
    <property type="match status" value="1"/>
</dbReference>
<dbReference type="SUPFAM" id="SSF51735">
    <property type="entry name" value="NAD(P)-binding Rossmann-fold domains"/>
    <property type="match status" value="1"/>
</dbReference>
<dbReference type="EC" id="1.2.1.84" evidence="1"/>
<dbReference type="GeneID" id="107478584"/>
<gene>
    <name evidence="4" type="primary">LOC107478584</name>
</gene>
<evidence type="ECO:0000259" key="2">
    <source>
        <dbReference type="Pfam" id="PF07993"/>
    </source>
</evidence>
<comment type="function">
    <text evidence="1">Catalyzes the reduction of fatty acyl-CoA to fatty alcohols.</text>
</comment>
<dbReference type="RefSeq" id="XP_052114313.1">
    <property type="nucleotide sequence ID" value="XM_052258353.1"/>
</dbReference>
<dbReference type="PANTHER" id="PTHR11011">
    <property type="entry name" value="MALE STERILITY PROTEIN 2-RELATED"/>
    <property type="match status" value="1"/>
</dbReference>
<dbReference type="KEGG" id="adu:107478584"/>
<reference evidence="3" key="1">
    <citation type="journal article" date="2016" name="Nat. Genet.">
        <title>The genome sequences of Arachis duranensis and Arachis ipaensis, the diploid ancestors of cultivated peanut.</title>
        <authorList>
            <person name="Bertioli D.J."/>
            <person name="Cannon S.B."/>
            <person name="Froenicke L."/>
            <person name="Huang G."/>
            <person name="Farmer A.D."/>
            <person name="Cannon E.K."/>
            <person name="Liu X."/>
            <person name="Gao D."/>
            <person name="Clevenger J."/>
            <person name="Dash S."/>
            <person name="Ren L."/>
            <person name="Moretzsohn M.C."/>
            <person name="Shirasawa K."/>
            <person name="Huang W."/>
            <person name="Vidigal B."/>
            <person name="Abernathy B."/>
            <person name="Chu Y."/>
            <person name="Niederhuth C.E."/>
            <person name="Umale P."/>
            <person name="Araujo A.C."/>
            <person name="Kozik A."/>
            <person name="Kim K.D."/>
            <person name="Burow M.D."/>
            <person name="Varshney R.K."/>
            <person name="Wang X."/>
            <person name="Zhang X."/>
            <person name="Barkley N."/>
            <person name="Guimaraes P.M."/>
            <person name="Isobe S."/>
            <person name="Guo B."/>
            <person name="Liao B."/>
            <person name="Stalker H.T."/>
            <person name="Schmitz R.J."/>
            <person name="Scheffler B.E."/>
            <person name="Leal-Bertioli S.C."/>
            <person name="Xun X."/>
            <person name="Jackson S.A."/>
            <person name="Michelmore R."/>
            <person name="Ozias-Akins P."/>
        </authorList>
    </citation>
    <scope>NUCLEOTIDE SEQUENCE [LARGE SCALE GENOMIC DNA]</scope>
    <source>
        <strain evidence="3">cv. V14167</strain>
    </source>
</reference>
<dbReference type="GO" id="GO:0035336">
    <property type="term" value="P:long-chain fatty-acyl-CoA metabolic process"/>
    <property type="evidence" value="ECO:0007669"/>
    <property type="project" value="TreeGrafter"/>
</dbReference>
<organism evidence="3 4">
    <name type="scientific">Arachis duranensis</name>
    <name type="common">Wild peanut</name>
    <dbReference type="NCBI Taxonomy" id="130453"/>
    <lineage>
        <taxon>Eukaryota</taxon>
        <taxon>Viridiplantae</taxon>
        <taxon>Streptophyta</taxon>
        <taxon>Embryophyta</taxon>
        <taxon>Tracheophyta</taxon>
        <taxon>Spermatophyta</taxon>
        <taxon>Magnoliopsida</taxon>
        <taxon>eudicotyledons</taxon>
        <taxon>Gunneridae</taxon>
        <taxon>Pentapetalae</taxon>
        <taxon>rosids</taxon>
        <taxon>fabids</taxon>
        <taxon>Fabales</taxon>
        <taxon>Fabaceae</taxon>
        <taxon>Papilionoideae</taxon>
        <taxon>50 kb inversion clade</taxon>
        <taxon>dalbergioids sensu lato</taxon>
        <taxon>Dalbergieae</taxon>
        <taxon>Pterocarpus clade</taxon>
        <taxon>Arachis</taxon>
    </lineage>
</organism>
<dbReference type="GO" id="GO:0080019">
    <property type="term" value="F:alcohol-forming very long-chain fatty acyl-CoA reductase activity"/>
    <property type="evidence" value="ECO:0007669"/>
    <property type="project" value="InterPro"/>
</dbReference>
<dbReference type="GO" id="GO:0102965">
    <property type="term" value="F:alcohol-forming long-chain fatty acyl-CoA reductase activity"/>
    <property type="evidence" value="ECO:0007669"/>
    <property type="project" value="UniProtKB-EC"/>
</dbReference>
<dbReference type="Gene3D" id="3.40.50.720">
    <property type="entry name" value="NAD(P)-binding Rossmann-like Domain"/>
    <property type="match status" value="1"/>
</dbReference>
<protein>
    <recommendedName>
        <fullName evidence="1">Fatty acyl-CoA reductase</fullName>
        <ecNumber evidence="1">1.2.1.84</ecNumber>
    </recommendedName>
</protein>
<proteinExistence type="inferred from homology"/>
<keyword evidence="1" id="KW-0443">Lipid metabolism</keyword>
<dbReference type="GO" id="GO:0010345">
    <property type="term" value="P:suberin biosynthetic process"/>
    <property type="evidence" value="ECO:0007669"/>
    <property type="project" value="TreeGrafter"/>
</dbReference>
<keyword evidence="1" id="KW-0521">NADP</keyword>
<dbReference type="AlphaFoldDB" id="A0A9C6TSU9"/>
<sequence length="155" mass="17657">MELGSILHFVENKTILITGATGFLAKIKVEKILVEKIQILQNEIIGKDLFRLLKENLGPNFNSFIAQKLTLVPEDISHQDLGLDSHSIFKQQIYHQTHAIINLATTTNVDERYDISFGLNTFGVKHIINLSKKCTKLEVCVHISIGLYIYIYIYI</sequence>
<accession>A0A9C6TSU9</accession>
<dbReference type="InterPro" id="IPR013120">
    <property type="entry name" value="FAR_NAD-bd"/>
</dbReference>
<name>A0A9C6TSU9_ARADU</name>
<keyword evidence="3" id="KW-1185">Reference proteome</keyword>
<comment type="similarity">
    <text evidence="1">Belongs to the fatty acyl-CoA reductase family.</text>
</comment>
<keyword evidence="1" id="KW-0560">Oxidoreductase</keyword>
<comment type="catalytic activity">
    <reaction evidence="1">
        <text>a long-chain fatty acyl-CoA + 2 NADPH + 2 H(+) = a long-chain primary fatty alcohol + 2 NADP(+) + CoA</text>
        <dbReference type="Rhea" id="RHEA:52716"/>
        <dbReference type="ChEBI" id="CHEBI:15378"/>
        <dbReference type="ChEBI" id="CHEBI:57287"/>
        <dbReference type="ChEBI" id="CHEBI:57783"/>
        <dbReference type="ChEBI" id="CHEBI:58349"/>
        <dbReference type="ChEBI" id="CHEBI:77396"/>
        <dbReference type="ChEBI" id="CHEBI:83139"/>
        <dbReference type="EC" id="1.2.1.84"/>
    </reaction>
</comment>
<dbReference type="PANTHER" id="PTHR11011:SF99">
    <property type="entry name" value="FATTY ACYL-COA REDUCTASE 3"/>
    <property type="match status" value="1"/>
</dbReference>
<keyword evidence="1" id="KW-0444">Lipid biosynthesis</keyword>
<dbReference type="InterPro" id="IPR036291">
    <property type="entry name" value="NAD(P)-bd_dom_sf"/>
</dbReference>
<evidence type="ECO:0000256" key="1">
    <source>
        <dbReference type="RuleBase" id="RU363097"/>
    </source>
</evidence>
<evidence type="ECO:0000313" key="4">
    <source>
        <dbReference type="RefSeq" id="XP_052114313.1"/>
    </source>
</evidence>
<dbReference type="InterPro" id="IPR026055">
    <property type="entry name" value="FAR"/>
</dbReference>